<keyword evidence="4" id="KW-1185">Reference proteome</keyword>
<dbReference type="Pfam" id="PF07678">
    <property type="entry name" value="TED_complement"/>
    <property type="match status" value="1"/>
</dbReference>
<dbReference type="InterPro" id="IPR050473">
    <property type="entry name" value="A2M/Complement_sys"/>
</dbReference>
<comment type="caution">
    <text evidence="3">The sequence shown here is derived from an EMBL/GenBank/DDBJ whole genome shotgun (WGS) entry which is preliminary data.</text>
</comment>
<dbReference type="SUPFAM" id="SSF48239">
    <property type="entry name" value="Terpenoid cyclases/Protein prenyltransferases"/>
    <property type="match status" value="1"/>
</dbReference>
<evidence type="ECO:0000256" key="1">
    <source>
        <dbReference type="ARBA" id="ARBA00023157"/>
    </source>
</evidence>
<dbReference type="PROSITE" id="PS00477">
    <property type="entry name" value="ALPHA_2_MACROGLOBULIN"/>
    <property type="match status" value="1"/>
</dbReference>
<organism evidence="3 4">
    <name type="scientific">Cirrhinus mrigala</name>
    <name type="common">Mrigala</name>
    <dbReference type="NCBI Taxonomy" id="683832"/>
    <lineage>
        <taxon>Eukaryota</taxon>
        <taxon>Metazoa</taxon>
        <taxon>Chordata</taxon>
        <taxon>Craniata</taxon>
        <taxon>Vertebrata</taxon>
        <taxon>Euteleostomi</taxon>
        <taxon>Actinopterygii</taxon>
        <taxon>Neopterygii</taxon>
        <taxon>Teleostei</taxon>
        <taxon>Ostariophysi</taxon>
        <taxon>Cypriniformes</taxon>
        <taxon>Cyprinidae</taxon>
        <taxon>Labeoninae</taxon>
        <taxon>Labeonini</taxon>
        <taxon>Cirrhinus</taxon>
    </lineage>
</organism>
<feature type="domain" description="Alpha-macroglobulin-like TED" evidence="2">
    <location>
        <begin position="5"/>
        <end position="58"/>
    </location>
</feature>
<dbReference type="InterPro" id="IPR019742">
    <property type="entry name" value="MacrogloblnA2_CS"/>
</dbReference>
<feature type="non-terminal residue" evidence="3">
    <location>
        <position position="1"/>
    </location>
</feature>
<gene>
    <name evidence="3" type="ORF">M9458_030672</name>
</gene>
<dbReference type="PANTHER" id="PTHR11412">
    <property type="entry name" value="MACROGLOBULIN / COMPLEMENT"/>
    <property type="match status" value="1"/>
</dbReference>
<evidence type="ECO:0000313" key="4">
    <source>
        <dbReference type="Proteomes" id="UP001529510"/>
    </source>
</evidence>
<dbReference type="SMART" id="SM01419">
    <property type="entry name" value="Thiol-ester_cl"/>
    <property type="match status" value="1"/>
</dbReference>
<proteinExistence type="predicted"/>
<dbReference type="InterPro" id="IPR008930">
    <property type="entry name" value="Terpenoid_cyclase/PrenylTrfase"/>
</dbReference>
<accession>A0ABD0PKX3</accession>
<reference evidence="3 4" key="1">
    <citation type="submission" date="2024-05" db="EMBL/GenBank/DDBJ databases">
        <title>Genome sequencing and assembly of Indian major carp, Cirrhinus mrigala (Hamilton, 1822).</title>
        <authorList>
            <person name="Mohindra V."/>
            <person name="Chowdhury L.M."/>
            <person name="Lal K."/>
            <person name="Jena J.K."/>
        </authorList>
    </citation>
    <scope>NUCLEOTIDE SEQUENCE [LARGE SCALE GENOMIC DNA]</scope>
    <source>
        <strain evidence="3">CM1030</strain>
        <tissue evidence="3">Blood</tissue>
    </source>
</reference>
<dbReference type="InterPro" id="IPR011626">
    <property type="entry name" value="Alpha-macroglobulin_TED"/>
</dbReference>
<dbReference type="AlphaFoldDB" id="A0ABD0PKX3"/>
<dbReference type="Gene3D" id="1.50.10.20">
    <property type="match status" value="1"/>
</dbReference>
<name>A0ABD0PKX3_CIRMR</name>
<sequence length="59" mass="6720">NCLNLEGIDKLIQLPTGCAEQTMVKMSPAIHAMRYLDATKQWLSLRAERRDEAQSMIQT</sequence>
<dbReference type="EMBL" id="JAMKFB020000015">
    <property type="protein sequence ID" value="KAL0174704.1"/>
    <property type="molecule type" value="Genomic_DNA"/>
</dbReference>
<dbReference type="PANTHER" id="PTHR11412:SF86">
    <property type="entry name" value="COMPLEMENT C4-A-RELATED"/>
    <property type="match status" value="1"/>
</dbReference>
<keyword evidence="1" id="KW-1015">Disulfide bond</keyword>
<protein>
    <recommendedName>
        <fullName evidence="2">Alpha-macroglobulin-like TED domain-containing protein</fullName>
    </recommendedName>
</protein>
<evidence type="ECO:0000259" key="2">
    <source>
        <dbReference type="Pfam" id="PF07678"/>
    </source>
</evidence>
<dbReference type="InterPro" id="IPR047565">
    <property type="entry name" value="Alpha-macroglob_thiol-ester_cl"/>
</dbReference>
<feature type="non-terminal residue" evidence="3">
    <location>
        <position position="59"/>
    </location>
</feature>
<evidence type="ECO:0000313" key="3">
    <source>
        <dbReference type="EMBL" id="KAL0174704.1"/>
    </source>
</evidence>
<dbReference type="Proteomes" id="UP001529510">
    <property type="component" value="Unassembled WGS sequence"/>
</dbReference>